<protein>
    <submittedName>
        <fullName evidence="3">Uncharacterized protein</fullName>
    </submittedName>
</protein>
<proteinExistence type="predicted"/>
<feature type="region of interest" description="Disordered" evidence="1">
    <location>
        <begin position="1"/>
        <end position="22"/>
    </location>
</feature>
<evidence type="ECO:0000313" key="3">
    <source>
        <dbReference type="WBParaSite" id="jg24789"/>
    </source>
</evidence>
<keyword evidence="2" id="KW-1185">Reference proteome</keyword>
<dbReference type="Proteomes" id="UP000887574">
    <property type="component" value="Unplaced"/>
</dbReference>
<accession>A0A915E150</accession>
<sequence>MTSDKRPVSRTKRTEDYSSPTIAAALKHEEKKIHSIDLSAKPIYPQVVQQNTSSTSHTHPTIAAANVNHEKMVKEMSEEKE</sequence>
<feature type="compositionally biased region" description="Basic and acidic residues" evidence="1">
    <location>
        <begin position="1"/>
        <end position="16"/>
    </location>
</feature>
<dbReference type="WBParaSite" id="jg24789">
    <property type="protein sequence ID" value="jg24789"/>
    <property type="gene ID" value="jg24789"/>
</dbReference>
<dbReference type="AlphaFoldDB" id="A0A915E150"/>
<evidence type="ECO:0000256" key="1">
    <source>
        <dbReference type="SAM" id="MobiDB-lite"/>
    </source>
</evidence>
<feature type="region of interest" description="Disordered" evidence="1">
    <location>
        <begin position="48"/>
        <end position="67"/>
    </location>
</feature>
<reference evidence="3" key="1">
    <citation type="submission" date="2022-11" db="UniProtKB">
        <authorList>
            <consortium name="WormBaseParasite"/>
        </authorList>
    </citation>
    <scope>IDENTIFICATION</scope>
</reference>
<feature type="compositionally biased region" description="Polar residues" evidence="1">
    <location>
        <begin position="48"/>
        <end position="59"/>
    </location>
</feature>
<organism evidence="2 3">
    <name type="scientific">Ditylenchus dipsaci</name>
    <dbReference type="NCBI Taxonomy" id="166011"/>
    <lineage>
        <taxon>Eukaryota</taxon>
        <taxon>Metazoa</taxon>
        <taxon>Ecdysozoa</taxon>
        <taxon>Nematoda</taxon>
        <taxon>Chromadorea</taxon>
        <taxon>Rhabditida</taxon>
        <taxon>Tylenchina</taxon>
        <taxon>Tylenchomorpha</taxon>
        <taxon>Sphaerularioidea</taxon>
        <taxon>Anguinidae</taxon>
        <taxon>Anguininae</taxon>
        <taxon>Ditylenchus</taxon>
    </lineage>
</organism>
<evidence type="ECO:0000313" key="2">
    <source>
        <dbReference type="Proteomes" id="UP000887574"/>
    </source>
</evidence>
<name>A0A915E150_9BILA</name>